<feature type="non-terminal residue" evidence="1">
    <location>
        <position position="1"/>
    </location>
</feature>
<name>A0A392U7K2_9FABA</name>
<keyword evidence="2" id="KW-1185">Reference proteome</keyword>
<dbReference type="AlphaFoldDB" id="A0A392U7K2"/>
<protein>
    <submittedName>
        <fullName evidence="1">Uncharacterized protein</fullName>
    </submittedName>
</protein>
<evidence type="ECO:0000313" key="2">
    <source>
        <dbReference type="Proteomes" id="UP000265520"/>
    </source>
</evidence>
<comment type="caution">
    <text evidence="1">The sequence shown here is derived from an EMBL/GenBank/DDBJ whole genome shotgun (WGS) entry which is preliminary data.</text>
</comment>
<proteinExistence type="predicted"/>
<dbReference type="EMBL" id="LXQA010742270">
    <property type="protein sequence ID" value="MCI68754.1"/>
    <property type="molecule type" value="Genomic_DNA"/>
</dbReference>
<reference evidence="1 2" key="1">
    <citation type="journal article" date="2018" name="Front. Plant Sci.">
        <title>Red Clover (Trifolium pratense) and Zigzag Clover (T. medium) - A Picture of Genomic Similarities and Differences.</title>
        <authorList>
            <person name="Dluhosova J."/>
            <person name="Istvanek J."/>
            <person name="Nedelnik J."/>
            <person name="Repkova J."/>
        </authorList>
    </citation>
    <scope>NUCLEOTIDE SEQUENCE [LARGE SCALE GENOMIC DNA]</scope>
    <source>
        <strain evidence="2">cv. 10/8</strain>
        <tissue evidence="1">Leaf</tissue>
    </source>
</reference>
<organism evidence="1 2">
    <name type="scientific">Trifolium medium</name>
    <dbReference type="NCBI Taxonomy" id="97028"/>
    <lineage>
        <taxon>Eukaryota</taxon>
        <taxon>Viridiplantae</taxon>
        <taxon>Streptophyta</taxon>
        <taxon>Embryophyta</taxon>
        <taxon>Tracheophyta</taxon>
        <taxon>Spermatophyta</taxon>
        <taxon>Magnoliopsida</taxon>
        <taxon>eudicotyledons</taxon>
        <taxon>Gunneridae</taxon>
        <taxon>Pentapetalae</taxon>
        <taxon>rosids</taxon>
        <taxon>fabids</taxon>
        <taxon>Fabales</taxon>
        <taxon>Fabaceae</taxon>
        <taxon>Papilionoideae</taxon>
        <taxon>50 kb inversion clade</taxon>
        <taxon>NPAAA clade</taxon>
        <taxon>Hologalegina</taxon>
        <taxon>IRL clade</taxon>
        <taxon>Trifolieae</taxon>
        <taxon>Trifolium</taxon>
    </lineage>
</organism>
<accession>A0A392U7K2</accession>
<dbReference type="Proteomes" id="UP000265520">
    <property type="component" value="Unassembled WGS sequence"/>
</dbReference>
<sequence length="46" mass="5329">DAVLGIGRIGGCDSDGGVGCLKRCRNRWRWWWQRRTVVKMQVKVPE</sequence>
<evidence type="ECO:0000313" key="1">
    <source>
        <dbReference type="EMBL" id="MCI68754.1"/>
    </source>
</evidence>